<keyword evidence="1" id="KW-0808">Transferase</keyword>
<dbReference type="PROSITE" id="PS00108">
    <property type="entry name" value="PROTEIN_KINASE_ST"/>
    <property type="match status" value="1"/>
</dbReference>
<dbReference type="PROSITE" id="PS50011">
    <property type="entry name" value="PROTEIN_KINASE_DOM"/>
    <property type="match status" value="1"/>
</dbReference>
<feature type="compositionally biased region" description="Low complexity" evidence="6">
    <location>
        <begin position="331"/>
        <end position="341"/>
    </location>
</feature>
<reference evidence="9 10" key="1">
    <citation type="submission" date="2020-04" db="EMBL/GenBank/DDBJ databases">
        <title>Phylogenetic Diversity and Antibacterial Activity against Ralstonia solanacearum of Endophytic Actinomycete Isolated from Moss.</title>
        <authorList>
            <person name="Zhuang X."/>
        </authorList>
    </citation>
    <scope>NUCLEOTIDE SEQUENCE [LARGE SCALE GENOMIC DNA]</scope>
    <source>
        <strain evidence="9 10">LD120</strain>
    </source>
</reference>
<dbReference type="SUPFAM" id="SSF56112">
    <property type="entry name" value="Protein kinase-like (PK-like)"/>
    <property type="match status" value="1"/>
</dbReference>
<keyword evidence="3 9" id="KW-0418">Kinase</keyword>
<name>A0ABX1H440_9ACTN</name>
<evidence type="ECO:0000259" key="8">
    <source>
        <dbReference type="PROSITE" id="PS50011"/>
    </source>
</evidence>
<evidence type="ECO:0000313" key="10">
    <source>
        <dbReference type="Proteomes" id="UP000772196"/>
    </source>
</evidence>
<feature type="region of interest" description="Disordered" evidence="6">
    <location>
        <begin position="448"/>
        <end position="486"/>
    </location>
</feature>
<dbReference type="SMART" id="SM00220">
    <property type="entry name" value="S_TKc"/>
    <property type="match status" value="1"/>
</dbReference>
<feature type="compositionally biased region" description="Pro residues" evidence="6">
    <location>
        <begin position="305"/>
        <end position="330"/>
    </location>
</feature>
<accession>A0ABX1H440</accession>
<gene>
    <name evidence="9" type="ORF">HFV08_18185</name>
</gene>
<dbReference type="Gene3D" id="3.30.200.20">
    <property type="entry name" value="Phosphorylase Kinase, domain 1"/>
    <property type="match status" value="1"/>
</dbReference>
<dbReference type="RefSeq" id="WP_168540771.1">
    <property type="nucleotide sequence ID" value="NZ_JAAWWP010000010.1"/>
</dbReference>
<dbReference type="Pfam" id="PF00069">
    <property type="entry name" value="Pkinase"/>
    <property type="match status" value="1"/>
</dbReference>
<evidence type="ECO:0000256" key="3">
    <source>
        <dbReference type="ARBA" id="ARBA00022777"/>
    </source>
</evidence>
<keyword evidence="7" id="KW-0812">Transmembrane</keyword>
<feature type="compositionally biased region" description="Pro residues" evidence="6">
    <location>
        <begin position="360"/>
        <end position="393"/>
    </location>
</feature>
<keyword evidence="10" id="KW-1185">Reference proteome</keyword>
<evidence type="ECO:0000256" key="1">
    <source>
        <dbReference type="ARBA" id="ARBA00022679"/>
    </source>
</evidence>
<keyword evidence="4 5" id="KW-0067">ATP-binding</keyword>
<dbReference type="InterPro" id="IPR000719">
    <property type="entry name" value="Prot_kinase_dom"/>
</dbReference>
<comment type="caution">
    <text evidence="9">The sequence shown here is derived from an EMBL/GenBank/DDBJ whole genome shotgun (WGS) entry which is preliminary data.</text>
</comment>
<dbReference type="InterPro" id="IPR008271">
    <property type="entry name" value="Ser/Thr_kinase_AS"/>
</dbReference>
<protein>
    <submittedName>
        <fullName evidence="9">Protein kinase</fullName>
    </submittedName>
</protein>
<proteinExistence type="predicted"/>
<evidence type="ECO:0000256" key="7">
    <source>
        <dbReference type="SAM" id="Phobius"/>
    </source>
</evidence>
<evidence type="ECO:0000313" key="9">
    <source>
        <dbReference type="EMBL" id="NKI43131.1"/>
    </source>
</evidence>
<dbReference type="Gene3D" id="1.10.510.10">
    <property type="entry name" value="Transferase(Phosphotransferase) domain 1"/>
    <property type="match status" value="1"/>
</dbReference>
<dbReference type="PANTHER" id="PTHR43289">
    <property type="entry name" value="MITOGEN-ACTIVATED PROTEIN KINASE KINASE KINASE 20-RELATED"/>
    <property type="match status" value="1"/>
</dbReference>
<dbReference type="GO" id="GO:0016301">
    <property type="term" value="F:kinase activity"/>
    <property type="evidence" value="ECO:0007669"/>
    <property type="project" value="UniProtKB-KW"/>
</dbReference>
<keyword evidence="7" id="KW-0472">Membrane</keyword>
<feature type="binding site" evidence="5">
    <location>
        <position position="52"/>
    </location>
    <ligand>
        <name>ATP</name>
        <dbReference type="ChEBI" id="CHEBI:30616"/>
    </ligand>
</feature>
<feature type="compositionally biased region" description="Gly residues" evidence="6">
    <location>
        <begin position="461"/>
        <end position="473"/>
    </location>
</feature>
<sequence length="620" mass="64629">MSSAPSADLFQPLKEDDPAVVGGYRLAAVLGAGGMGKVYLTYTPGGRPIALKVIRPEFSEDPEFRRRFQQEVHAAQRVQGLYTAPVIDCDTEGAQPWLATAYVPGPSLAHAVSRHGGLPLRSVLLLTVGVAEALHVIHGAGIVHRDLKPANVLLASDGPRVIDFGIARAADATALTGNGVTVGTPSFMAPEQAAAGTVTPATDIFALGQIAAYAAIGAPAYGDGPSHAVLYRIVHEDPDLSRLPEELRPLVTRCLSRDPADRPTLPEVIELCHELSPTPLRQGEDWLPQAVAGSITERLRLPEPAKTPPPQPTAPPTPTEHSPHTPPPGAAGPYAPTGFGPPSAPTQTAGSAPGMMPPGYRTPPPTPAPGYHTPPPVNHGTPPPFNHGTPPPFSSGGFVPTPPPVIGGPQPWGMPPQPKKRRPGLIVAASIVGAIVVLAVIGALVPDDSEKDDAKSPGTSSSGGGSSDGGSSGGKDRPDPKPVSYQGIDITDNYYVMLADAPPNPIDGEDSGASYSGGDLFYDYSDGADLENRLGTDNGKLVLLNNSQKGSLETCRGETRYTEEIGLDQLTNGSQVCVMSNSGHVAVATYRGKSGANDPSRYLTLDLTIWRNAEPPKDDE</sequence>
<feature type="transmembrane region" description="Helical" evidence="7">
    <location>
        <begin position="424"/>
        <end position="445"/>
    </location>
</feature>
<keyword evidence="2 5" id="KW-0547">Nucleotide-binding</keyword>
<evidence type="ECO:0000256" key="6">
    <source>
        <dbReference type="SAM" id="MobiDB-lite"/>
    </source>
</evidence>
<dbReference type="PRINTS" id="PR01217">
    <property type="entry name" value="PRICHEXTENSN"/>
</dbReference>
<feature type="compositionally biased region" description="Pro residues" evidence="6">
    <location>
        <begin position="400"/>
        <end position="417"/>
    </location>
</feature>
<dbReference type="PROSITE" id="PS00107">
    <property type="entry name" value="PROTEIN_KINASE_ATP"/>
    <property type="match status" value="1"/>
</dbReference>
<organism evidence="9 10">
    <name type="scientific">Streptomyces physcomitrii</name>
    <dbReference type="NCBI Taxonomy" id="2724184"/>
    <lineage>
        <taxon>Bacteria</taxon>
        <taxon>Bacillati</taxon>
        <taxon>Actinomycetota</taxon>
        <taxon>Actinomycetes</taxon>
        <taxon>Kitasatosporales</taxon>
        <taxon>Streptomycetaceae</taxon>
        <taxon>Streptomyces</taxon>
    </lineage>
</organism>
<feature type="domain" description="Protein kinase" evidence="8">
    <location>
        <begin position="24"/>
        <end position="276"/>
    </location>
</feature>
<keyword evidence="7" id="KW-1133">Transmembrane helix</keyword>
<dbReference type="PANTHER" id="PTHR43289:SF34">
    <property type="entry name" value="SERINE_THREONINE-PROTEIN KINASE YBDM-RELATED"/>
    <property type="match status" value="1"/>
</dbReference>
<dbReference type="EMBL" id="JAAWWP010000010">
    <property type="protein sequence ID" value="NKI43131.1"/>
    <property type="molecule type" value="Genomic_DNA"/>
</dbReference>
<dbReference type="CDD" id="cd14014">
    <property type="entry name" value="STKc_PknB_like"/>
    <property type="match status" value="1"/>
</dbReference>
<evidence type="ECO:0000256" key="4">
    <source>
        <dbReference type="ARBA" id="ARBA00022840"/>
    </source>
</evidence>
<dbReference type="InterPro" id="IPR017441">
    <property type="entry name" value="Protein_kinase_ATP_BS"/>
</dbReference>
<feature type="region of interest" description="Disordered" evidence="6">
    <location>
        <begin position="299"/>
        <end position="421"/>
    </location>
</feature>
<dbReference type="InterPro" id="IPR011009">
    <property type="entry name" value="Kinase-like_dom_sf"/>
</dbReference>
<evidence type="ECO:0000256" key="5">
    <source>
        <dbReference type="PROSITE-ProRule" id="PRU10141"/>
    </source>
</evidence>
<dbReference type="Proteomes" id="UP000772196">
    <property type="component" value="Unassembled WGS sequence"/>
</dbReference>
<evidence type="ECO:0000256" key="2">
    <source>
        <dbReference type="ARBA" id="ARBA00022741"/>
    </source>
</evidence>